<dbReference type="InterPro" id="IPR018866">
    <property type="entry name" value="Znf-4CXXC_R1"/>
</dbReference>
<dbReference type="EMBL" id="JARAOO010000014">
    <property type="protein sequence ID" value="KAJ7944378.1"/>
    <property type="molecule type" value="Genomic_DNA"/>
</dbReference>
<keyword evidence="12" id="KW-0863">Zinc-finger</keyword>
<evidence type="ECO:0000256" key="6">
    <source>
        <dbReference type="ARBA" id="ARBA00022843"/>
    </source>
</evidence>
<evidence type="ECO:0000256" key="4">
    <source>
        <dbReference type="ARBA" id="ARBA00022499"/>
    </source>
</evidence>
<dbReference type="KEGG" id="qsa:O6P43_033782"/>
<keyword evidence="6" id="KW-0832">Ubl conjugation</keyword>
<keyword evidence="3" id="KW-0963">Cytoplasm</keyword>
<dbReference type="GO" id="GO:0005737">
    <property type="term" value="C:cytoplasm"/>
    <property type="evidence" value="ECO:0007669"/>
    <property type="project" value="UniProtKB-SubCell"/>
</dbReference>
<evidence type="ECO:0000313" key="12">
    <source>
        <dbReference type="EMBL" id="KAJ7944378.1"/>
    </source>
</evidence>
<dbReference type="GO" id="GO:0006355">
    <property type="term" value="P:regulation of DNA-templated transcription"/>
    <property type="evidence" value="ECO:0007669"/>
    <property type="project" value="InterPro"/>
</dbReference>
<dbReference type="Proteomes" id="UP001163823">
    <property type="component" value="Chromosome 14"/>
</dbReference>
<keyword evidence="13" id="KW-1185">Reference proteome</keyword>
<comment type="caution">
    <text evidence="12">The sequence shown here is derived from an EMBL/GenBank/DDBJ whole genome shotgun (WGS) entry which is preliminary data.</text>
</comment>
<feature type="region of interest" description="Disordered" evidence="10">
    <location>
        <begin position="537"/>
        <end position="583"/>
    </location>
</feature>
<dbReference type="Pfam" id="PF10497">
    <property type="entry name" value="zf-4CXXC_R1"/>
    <property type="match status" value="1"/>
</dbReference>
<protein>
    <submittedName>
        <fullName evidence="12">Zinc-finger domain of monoamine-oxidase A repressor R1</fullName>
    </submittedName>
</protein>
<feature type="compositionally biased region" description="Polar residues" evidence="10">
    <location>
        <begin position="403"/>
        <end position="430"/>
    </location>
</feature>
<evidence type="ECO:0000256" key="7">
    <source>
        <dbReference type="ARBA" id="ARBA00023015"/>
    </source>
</evidence>
<evidence type="ECO:0000256" key="10">
    <source>
        <dbReference type="SAM" id="MobiDB-lite"/>
    </source>
</evidence>
<feature type="region of interest" description="Disordered" evidence="10">
    <location>
        <begin position="481"/>
        <end position="501"/>
    </location>
</feature>
<organism evidence="12 13">
    <name type="scientific">Quillaja saponaria</name>
    <name type="common">Soap bark tree</name>
    <dbReference type="NCBI Taxonomy" id="32244"/>
    <lineage>
        <taxon>Eukaryota</taxon>
        <taxon>Viridiplantae</taxon>
        <taxon>Streptophyta</taxon>
        <taxon>Embryophyta</taxon>
        <taxon>Tracheophyta</taxon>
        <taxon>Spermatophyta</taxon>
        <taxon>Magnoliopsida</taxon>
        <taxon>eudicotyledons</taxon>
        <taxon>Gunneridae</taxon>
        <taxon>Pentapetalae</taxon>
        <taxon>rosids</taxon>
        <taxon>fabids</taxon>
        <taxon>Fabales</taxon>
        <taxon>Quillajaceae</taxon>
        <taxon>Quillaja</taxon>
    </lineage>
</organism>
<dbReference type="GO" id="GO:0005634">
    <property type="term" value="C:nucleus"/>
    <property type="evidence" value="ECO:0007669"/>
    <property type="project" value="UniProtKB-SubCell"/>
</dbReference>
<evidence type="ECO:0000259" key="11">
    <source>
        <dbReference type="Pfam" id="PF10497"/>
    </source>
</evidence>
<proteinExistence type="predicted"/>
<evidence type="ECO:0000256" key="5">
    <source>
        <dbReference type="ARBA" id="ARBA00022553"/>
    </source>
</evidence>
<keyword evidence="5" id="KW-0597">Phosphoprotein</keyword>
<keyword evidence="7" id="KW-0805">Transcription regulation</keyword>
<keyword evidence="4" id="KW-1017">Isopeptide bond</keyword>
<feature type="compositionally biased region" description="Low complexity" evidence="10">
    <location>
        <begin position="18"/>
        <end position="32"/>
    </location>
</feature>
<dbReference type="InterPro" id="IPR040221">
    <property type="entry name" value="CDCA7/CDA7L"/>
</dbReference>
<keyword evidence="9" id="KW-0539">Nucleus</keyword>
<reference evidence="12" key="1">
    <citation type="journal article" date="2023" name="Science">
        <title>Elucidation of the pathway for biosynthesis of saponin adjuvants from the soapbark tree.</title>
        <authorList>
            <person name="Reed J."/>
            <person name="Orme A."/>
            <person name="El-Demerdash A."/>
            <person name="Owen C."/>
            <person name="Martin L.B.B."/>
            <person name="Misra R.C."/>
            <person name="Kikuchi S."/>
            <person name="Rejzek M."/>
            <person name="Martin A.C."/>
            <person name="Harkess A."/>
            <person name="Leebens-Mack J."/>
            <person name="Louveau T."/>
            <person name="Stephenson M.J."/>
            <person name="Osbourn A."/>
        </authorList>
    </citation>
    <scope>NUCLEOTIDE SEQUENCE</scope>
    <source>
        <strain evidence="12">S10</strain>
    </source>
</reference>
<evidence type="ECO:0000256" key="8">
    <source>
        <dbReference type="ARBA" id="ARBA00023163"/>
    </source>
</evidence>
<dbReference type="GO" id="GO:0008270">
    <property type="term" value="F:zinc ion binding"/>
    <property type="evidence" value="ECO:0007669"/>
    <property type="project" value="UniProtKB-KW"/>
</dbReference>
<evidence type="ECO:0000256" key="1">
    <source>
        <dbReference type="ARBA" id="ARBA00004123"/>
    </source>
</evidence>
<gene>
    <name evidence="12" type="ORF">O6P43_033782</name>
</gene>
<evidence type="ECO:0000256" key="2">
    <source>
        <dbReference type="ARBA" id="ARBA00004496"/>
    </source>
</evidence>
<dbReference type="AlphaFoldDB" id="A0AAD7KRE7"/>
<evidence type="ECO:0000313" key="13">
    <source>
        <dbReference type="Proteomes" id="UP001163823"/>
    </source>
</evidence>
<keyword evidence="12" id="KW-0862">Zinc</keyword>
<feature type="domain" description="Zinc-finger" evidence="11">
    <location>
        <begin position="141"/>
        <end position="237"/>
    </location>
</feature>
<keyword evidence="8" id="KW-0804">Transcription</keyword>
<keyword evidence="12" id="KW-0479">Metal-binding</keyword>
<feature type="region of interest" description="Disordered" evidence="10">
    <location>
        <begin position="1"/>
        <end position="44"/>
    </location>
</feature>
<dbReference type="PANTHER" id="PTHR31169">
    <property type="entry name" value="OS05G0300700 PROTEIN"/>
    <property type="match status" value="1"/>
</dbReference>
<accession>A0AAD7KRE7</accession>
<feature type="compositionally biased region" description="Polar residues" evidence="10">
    <location>
        <begin position="286"/>
        <end position="295"/>
    </location>
</feature>
<feature type="region of interest" description="Disordered" evidence="10">
    <location>
        <begin position="69"/>
        <end position="114"/>
    </location>
</feature>
<feature type="region of interest" description="Disordered" evidence="10">
    <location>
        <begin position="273"/>
        <end position="295"/>
    </location>
</feature>
<sequence>MPTLRKRNREVEPPSKHQQPTNDDQTQTTETQKVSLQYEQSREQRIKENRERLQKLGIVDLSHELKYRMTQRRTLRNPSDRKTPQLLSSAQPSEPVRRSSRLQKVGPVSYVEERPKKSKAFKDNYIRIEEGSRPEDGKRIYDSSNGKTCHQCRQKTLGHHTQCCKCNMVQGQFCGDCLYMRYGEHVLEALENPNWTCPVCRGICNCSLCRQAKGWCPTGTLYRRISAMGYKSVAHYLIQTRRSEVGKDSLPYSDMEKVSKEFEMEKISTYQSGHLGSLEGGDNKQNEMQSQNLGSSKQVSARRLLPFCEMEGQSERIGFSEASHVVNNQLRSSNPQPVDKEFDIEKIHVEDNKQFDGRLRHSCGNCNGHVNELQGVNEKGAVKIIVSEEKAEKTKEGLHMENNYGNNRSGPETSAKLNKDALSSETSTDSIAGRLRRSRMLEKGCDKLQRVNGETSVFKHSANVSLSEKEKEKVKEIHYAGSQNGNSSIPMEKSSGSQSQAAYDGEINQGSINGRLRKSSRLGKVLDNDDDLLELSETRSDIMHSGSHSPGKRTKVTMKPPTSSSKLSSESIAGRLRPRHKTT</sequence>
<comment type="subcellular location">
    <subcellularLocation>
        <location evidence="2">Cytoplasm</location>
    </subcellularLocation>
    <subcellularLocation>
        <location evidence="1">Nucleus</location>
    </subcellularLocation>
</comment>
<feature type="region of interest" description="Disordered" evidence="10">
    <location>
        <begin position="392"/>
        <end position="438"/>
    </location>
</feature>
<evidence type="ECO:0000256" key="3">
    <source>
        <dbReference type="ARBA" id="ARBA00022490"/>
    </source>
</evidence>
<dbReference type="PANTHER" id="PTHR31169:SF23">
    <property type="entry name" value="OS03G0572250 PROTEIN"/>
    <property type="match status" value="1"/>
</dbReference>
<name>A0AAD7KRE7_QUISA</name>
<evidence type="ECO:0000256" key="9">
    <source>
        <dbReference type="ARBA" id="ARBA00023242"/>
    </source>
</evidence>